<dbReference type="EMBL" id="PRLP01000109">
    <property type="protein sequence ID" value="PPC75081.1"/>
    <property type="molecule type" value="Genomic_DNA"/>
</dbReference>
<dbReference type="PROSITE" id="PS50113">
    <property type="entry name" value="PAC"/>
    <property type="match status" value="2"/>
</dbReference>
<evidence type="ECO:0000259" key="3">
    <source>
        <dbReference type="PROSITE" id="PS50112"/>
    </source>
</evidence>
<dbReference type="OrthoDB" id="5287651at2"/>
<accession>A0A2S5KJU0</accession>
<evidence type="ECO:0000256" key="1">
    <source>
        <dbReference type="PROSITE-ProRule" id="PRU00284"/>
    </source>
</evidence>
<dbReference type="Gene3D" id="3.30.450.20">
    <property type="entry name" value="PAS domain"/>
    <property type="match status" value="2"/>
</dbReference>
<feature type="domain" description="PAS" evidence="3">
    <location>
        <begin position="33"/>
        <end position="63"/>
    </location>
</feature>
<dbReference type="GO" id="GO:0007165">
    <property type="term" value="P:signal transduction"/>
    <property type="evidence" value="ECO:0007669"/>
    <property type="project" value="UniProtKB-KW"/>
</dbReference>
<dbReference type="NCBIfam" id="TIGR00229">
    <property type="entry name" value="sensory_box"/>
    <property type="match status" value="2"/>
</dbReference>
<comment type="caution">
    <text evidence="5">The sequence shown here is derived from an EMBL/GenBank/DDBJ whole genome shotgun (WGS) entry which is preliminary data.</text>
</comment>
<name>A0A2S5KJU0_9PROT</name>
<dbReference type="GO" id="GO:0016020">
    <property type="term" value="C:membrane"/>
    <property type="evidence" value="ECO:0007669"/>
    <property type="project" value="InterPro"/>
</dbReference>
<dbReference type="Pfam" id="PF08447">
    <property type="entry name" value="PAS_3"/>
    <property type="match status" value="2"/>
</dbReference>
<dbReference type="SMART" id="SM00091">
    <property type="entry name" value="PAS"/>
    <property type="match status" value="2"/>
</dbReference>
<evidence type="ECO:0000259" key="2">
    <source>
        <dbReference type="PROSITE" id="PS50111"/>
    </source>
</evidence>
<dbReference type="SUPFAM" id="SSF58104">
    <property type="entry name" value="Methyl-accepting chemotaxis protein (MCP) signaling domain"/>
    <property type="match status" value="1"/>
</dbReference>
<evidence type="ECO:0000313" key="5">
    <source>
        <dbReference type="EMBL" id="PPC75081.1"/>
    </source>
</evidence>
<dbReference type="SMART" id="SM00086">
    <property type="entry name" value="PAC"/>
    <property type="match status" value="2"/>
</dbReference>
<dbReference type="InterPro" id="IPR050903">
    <property type="entry name" value="Bact_Chemotaxis_MeTrfase"/>
</dbReference>
<proteinExistence type="predicted"/>
<sequence length="447" mass="49562">MFSTKLKQQLAATQTELEQHQFMLQALNRSMAVIEFDLDGKVLQANDNFLRLMGYTLDEVKGKHHSMFCEKALVNSPEYASLWARLRKGEFLADQFKRLTRQGSVVWLEASYNPVLDSNGKPYKVVKFATDITAKVNVEADTRAKLEAVDRSNAIIEFTLDGTILTANKNFLQTMGYELNAIKGKQHSIFCEEEYTRSHDYTQFWQQLRSGKFMTGRYKRIGRNGQVVWLEATYNPVFDRDGKLYKVVKFAVDISREVEQNESEARSASRAYHIAAETERVAEHGTVIIQGAATEMRQIADMVKTSADVIADLGRQSEQITAIVNSIRGIADQTNLLALNAAIEAARAGDQGRGFAVVADEVRSLAARTSRSTAEIAEMIEKIQSGTQAAIGSMSGSQEQALRGVELANQAGSAILQIRDGARDAVQAVSIFANVLDEAEVAASYHQ</sequence>
<dbReference type="Proteomes" id="UP000238196">
    <property type="component" value="Unassembled WGS sequence"/>
</dbReference>
<feature type="domain" description="PAC" evidence="4">
    <location>
        <begin position="214"/>
        <end position="266"/>
    </location>
</feature>
<dbReference type="CDD" id="cd11386">
    <property type="entry name" value="MCP_signal"/>
    <property type="match status" value="1"/>
</dbReference>
<dbReference type="CDD" id="cd00130">
    <property type="entry name" value="PAS"/>
    <property type="match status" value="2"/>
</dbReference>
<dbReference type="InterPro" id="IPR000014">
    <property type="entry name" value="PAS"/>
</dbReference>
<organism evidence="5 6">
    <name type="scientific">Proteobacteria bacterium 228</name>
    <dbReference type="NCBI Taxonomy" id="2083153"/>
    <lineage>
        <taxon>Bacteria</taxon>
        <taxon>Pseudomonadati</taxon>
        <taxon>Pseudomonadota</taxon>
    </lineage>
</organism>
<evidence type="ECO:0000313" key="6">
    <source>
        <dbReference type="Proteomes" id="UP000238196"/>
    </source>
</evidence>
<dbReference type="Gene3D" id="1.10.287.950">
    <property type="entry name" value="Methyl-accepting chemotaxis protein"/>
    <property type="match status" value="1"/>
</dbReference>
<dbReference type="Pfam" id="PF00015">
    <property type="entry name" value="MCPsignal"/>
    <property type="match status" value="1"/>
</dbReference>
<reference evidence="5 6" key="1">
    <citation type="submission" date="2018-02" db="EMBL/GenBank/DDBJ databases">
        <title>novel marine gammaproteobacteria from coastal saline agro ecosystem.</title>
        <authorList>
            <person name="Krishnan R."/>
            <person name="Ramesh Kumar N."/>
        </authorList>
    </citation>
    <scope>NUCLEOTIDE SEQUENCE [LARGE SCALE GENOMIC DNA]</scope>
    <source>
        <strain evidence="5 6">228</strain>
    </source>
</reference>
<dbReference type="AlphaFoldDB" id="A0A2S5KJU0"/>
<dbReference type="InterPro" id="IPR001610">
    <property type="entry name" value="PAC"/>
</dbReference>
<dbReference type="InterPro" id="IPR013655">
    <property type="entry name" value="PAS_fold_3"/>
</dbReference>
<dbReference type="InterPro" id="IPR000700">
    <property type="entry name" value="PAS-assoc_C"/>
</dbReference>
<evidence type="ECO:0000259" key="4">
    <source>
        <dbReference type="PROSITE" id="PS50113"/>
    </source>
</evidence>
<feature type="domain" description="Methyl-accepting transducer" evidence="2">
    <location>
        <begin position="265"/>
        <end position="447"/>
    </location>
</feature>
<dbReference type="SMART" id="SM00283">
    <property type="entry name" value="MA"/>
    <property type="match status" value="1"/>
</dbReference>
<dbReference type="SUPFAM" id="SSF55785">
    <property type="entry name" value="PYP-like sensor domain (PAS domain)"/>
    <property type="match status" value="2"/>
</dbReference>
<dbReference type="PROSITE" id="PS50112">
    <property type="entry name" value="PAS"/>
    <property type="match status" value="1"/>
</dbReference>
<dbReference type="InterPro" id="IPR004089">
    <property type="entry name" value="MCPsignal_dom"/>
</dbReference>
<feature type="domain" description="PAC" evidence="4">
    <location>
        <begin position="92"/>
        <end position="144"/>
    </location>
</feature>
<dbReference type="PANTHER" id="PTHR24422">
    <property type="entry name" value="CHEMOTAXIS PROTEIN METHYLTRANSFERASE"/>
    <property type="match status" value="1"/>
</dbReference>
<dbReference type="PANTHER" id="PTHR24422:SF10">
    <property type="entry name" value="CHEMOTAXIS PROTEIN METHYLTRANSFERASE 2"/>
    <property type="match status" value="1"/>
</dbReference>
<dbReference type="InterPro" id="IPR035965">
    <property type="entry name" value="PAS-like_dom_sf"/>
</dbReference>
<gene>
    <name evidence="5" type="ORF">C4K68_22205</name>
</gene>
<keyword evidence="1" id="KW-0807">Transducer</keyword>
<protein>
    <submittedName>
        <fullName evidence="5">Chemotaxis protein</fullName>
    </submittedName>
</protein>
<dbReference type="PROSITE" id="PS50111">
    <property type="entry name" value="CHEMOTAXIS_TRANSDUC_2"/>
    <property type="match status" value="1"/>
</dbReference>